<accession>A0ABQ9NPG1</accession>
<evidence type="ECO:0000259" key="7">
    <source>
        <dbReference type="Pfam" id="PF25455"/>
    </source>
</evidence>
<evidence type="ECO:0000256" key="5">
    <source>
        <dbReference type="ARBA" id="ARBA00093637"/>
    </source>
</evidence>
<evidence type="ECO:0000256" key="2">
    <source>
        <dbReference type="ARBA" id="ARBA00022946"/>
    </source>
</evidence>
<feature type="compositionally biased region" description="Polar residues" evidence="6">
    <location>
        <begin position="212"/>
        <end position="227"/>
    </location>
</feature>
<evidence type="ECO:0000256" key="1">
    <source>
        <dbReference type="ARBA" id="ARBA00004305"/>
    </source>
</evidence>
<dbReference type="NCBIfam" id="TIGR03317">
    <property type="entry name" value="ygfZ_signature"/>
    <property type="match status" value="1"/>
</dbReference>
<sequence length="464" mass="50648">MFARPRPQSPFICLRCLRKASLSQTQIPRHSPSTTRPQRRPFTSSTTFRSSNNPPPPPPSGVTALPHRRLISLSGRDAAKFLQGLTTNNVSPFATTGWYTAFLNAQGRVLYDCFVYPASSVRGYREWLSGEGGGKGGDGLDWGCFIEVDGSVLEEVTKHLKRHKLRSKVNIRLVGDGEWGVWAAWDDAAPSASSHSEAGAAGERRGIDRSSGDSIGHTSLSDTSTSLIHIPDSRTPKFGHRIVSTQPPTSSSLTLPPPLEHLKQTPTSSYHLRRLLHGIPEGPSEIPPSSALPLEHNMDLMSGIDFRKGCYVGQELTIRTKHTGVVRKRVLPVQLYGADSAEPQRLEYDPEWAGPSPPKDADIKGFDALSGGRKGRAAGKFITAMSNVGLAMCRLEMMTDIRLTAESAGAGAHVPGTEFGIKWVVDDPQEGQEGGREEVVKIKAFVPDWHKERGWEGKVQRRVG</sequence>
<feature type="compositionally biased region" description="Low complexity" evidence="6">
    <location>
        <begin position="40"/>
        <end position="52"/>
    </location>
</feature>
<feature type="region of interest" description="Disordered" evidence="6">
    <location>
        <begin position="24"/>
        <end position="64"/>
    </location>
</feature>
<dbReference type="SUPFAM" id="SSF103025">
    <property type="entry name" value="Folate-binding domain"/>
    <property type="match status" value="1"/>
</dbReference>
<comment type="subcellular location">
    <subcellularLocation>
        <location evidence="1">Mitochondrion matrix</location>
    </subcellularLocation>
</comment>
<feature type="region of interest" description="Disordered" evidence="6">
    <location>
        <begin position="191"/>
        <end position="239"/>
    </location>
</feature>
<evidence type="ECO:0000256" key="6">
    <source>
        <dbReference type="SAM" id="MobiDB-lite"/>
    </source>
</evidence>
<feature type="domain" description="CAF17 C-terminal" evidence="7">
    <location>
        <begin position="327"/>
        <end position="415"/>
    </location>
</feature>
<keyword evidence="2" id="KW-0809">Transit peptide</keyword>
<dbReference type="EMBL" id="JAPDRL010000062">
    <property type="protein sequence ID" value="KAJ9660848.1"/>
    <property type="molecule type" value="Genomic_DNA"/>
</dbReference>
<comment type="similarity">
    <text evidence="4">Belongs to the GcvT family. CAF17/IBA57 subfamily.</text>
</comment>
<comment type="caution">
    <text evidence="8">The sequence shown here is derived from an EMBL/GenBank/DDBJ whole genome shotgun (WGS) entry which is preliminary data.</text>
</comment>
<name>A0ABQ9NPG1_9PEZI</name>
<feature type="compositionally biased region" description="Basic and acidic residues" evidence="6">
    <location>
        <begin position="202"/>
        <end position="211"/>
    </location>
</feature>
<feature type="compositionally biased region" description="Polar residues" evidence="6">
    <location>
        <begin position="24"/>
        <end position="36"/>
    </location>
</feature>
<dbReference type="InterPro" id="IPR057460">
    <property type="entry name" value="CAF17_C"/>
</dbReference>
<protein>
    <recommendedName>
        <fullName evidence="5">Iron-sulfur cluster assembly factor IBA57 homolog, mitochondrial</fullName>
    </recommendedName>
</protein>
<proteinExistence type="inferred from homology"/>
<feature type="compositionally biased region" description="Low complexity" evidence="6">
    <location>
        <begin position="191"/>
        <end position="201"/>
    </location>
</feature>
<evidence type="ECO:0000313" key="9">
    <source>
        <dbReference type="Proteomes" id="UP001172684"/>
    </source>
</evidence>
<evidence type="ECO:0000256" key="4">
    <source>
        <dbReference type="ARBA" id="ARBA00093447"/>
    </source>
</evidence>
<dbReference type="PANTHER" id="PTHR22602">
    <property type="entry name" value="TRANSFERASE CAF17, MITOCHONDRIAL-RELATED"/>
    <property type="match status" value="1"/>
</dbReference>
<organism evidence="8 9">
    <name type="scientific">Coniosporium apollinis</name>
    <dbReference type="NCBI Taxonomy" id="61459"/>
    <lineage>
        <taxon>Eukaryota</taxon>
        <taxon>Fungi</taxon>
        <taxon>Dikarya</taxon>
        <taxon>Ascomycota</taxon>
        <taxon>Pezizomycotina</taxon>
        <taxon>Dothideomycetes</taxon>
        <taxon>Dothideomycetes incertae sedis</taxon>
        <taxon>Coniosporium</taxon>
    </lineage>
</organism>
<evidence type="ECO:0000313" key="8">
    <source>
        <dbReference type="EMBL" id="KAJ9660848.1"/>
    </source>
</evidence>
<gene>
    <name evidence="8" type="primary">CAF17</name>
    <name evidence="8" type="ORF">H2201_006740</name>
</gene>
<dbReference type="Proteomes" id="UP001172684">
    <property type="component" value="Unassembled WGS sequence"/>
</dbReference>
<reference evidence="8" key="1">
    <citation type="submission" date="2022-10" db="EMBL/GenBank/DDBJ databases">
        <title>Culturing micro-colonial fungi from biological soil crusts in the Mojave desert and describing Neophaeococcomyces mojavensis, and introducing the new genera and species Taxawa tesnikishii.</title>
        <authorList>
            <person name="Kurbessoian T."/>
            <person name="Stajich J.E."/>
        </authorList>
    </citation>
    <scope>NUCLEOTIDE SEQUENCE</scope>
    <source>
        <strain evidence="8">TK_1</strain>
    </source>
</reference>
<dbReference type="Pfam" id="PF25455">
    <property type="entry name" value="Beta-barrel_CAF17_C"/>
    <property type="match status" value="1"/>
</dbReference>
<keyword evidence="3" id="KW-0496">Mitochondrion</keyword>
<dbReference type="InterPro" id="IPR027266">
    <property type="entry name" value="TrmE/GcvT-like"/>
</dbReference>
<dbReference type="Gene3D" id="3.30.1360.120">
    <property type="entry name" value="Probable tRNA modification gtpase trme, domain 1"/>
    <property type="match status" value="1"/>
</dbReference>
<keyword evidence="9" id="KW-1185">Reference proteome</keyword>
<dbReference type="InterPro" id="IPR045179">
    <property type="entry name" value="YgfZ/GcvT"/>
</dbReference>
<dbReference type="PANTHER" id="PTHR22602:SF0">
    <property type="entry name" value="TRANSFERASE CAF17, MITOCHONDRIAL-RELATED"/>
    <property type="match status" value="1"/>
</dbReference>
<dbReference type="InterPro" id="IPR017703">
    <property type="entry name" value="YgfZ/GCV_T_CS"/>
</dbReference>
<evidence type="ECO:0000256" key="3">
    <source>
        <dbReference type="ARBA" id="ARBA00023128"/>
    </source>
</evidence>